<sequence>MKKQLSPKNWKKVYNACLNTDRIYLLSAINAALEQTGRMPINSNAAALLSQHALAKIAFEIAKQTALIEQNNSRVRIDPEGTYTISFRSRFHLHIQSIISYLSKILCDK</sequence>
<dbReference type="AlphaFoldDB" id="A0A512RFI4"/>
<comment type="caution">
    <text evidence="1">The sequence shown here is derived from an EMBL/GenBank/DDBJ whole genome shotgun (WGS) entry which is preliminary data.</text>
</comment>
<dbReference type="EMBL" id="BKAU01000001">
    <property type="protein sequence ID" value="GEP94476.1"/>
    <property type="molecule type" value="Genomic_DNA"/>
</dbReference>
<dbReference type="RefSeq" id="WP_146857942.1">
    <property type="nucleotide sequence ID" value="NZ_BKAU01000001.1"/>
</dbReference>
<dbReference type="Proteomes" id="UP000321436">
    <property type="component" value="Unassembled WGS sequence"/>
</dbReference>
<organism evidence="1 2">
    <name type="scientific">Chitinophaga cymbidii</name>
    <dbReference type="NCBI Taxonomy" id="1096750"/>
    <lineage>
        <taxon>Bacteria</taxon>
        <taxon>Pseudomonadati</taxon>
        <taxon>Bacteroidota</taxon>
        <taxon>Chitinophagia</taxon>
        <taxon>Chitinophagales</taxon>
        <taxon>Chitinophagaceae</taxon>
        <taxon>Chitinophaga</taxon>
    </lineage>
</organism>
<gene>
    <name evidence="1" type="ORF">CCY01nite_07360</name>
</gene>
<reference evidence="1 2" key="1">
    <citation type="submission" date="2019-07" db="EMBL/GenBank/DDBJ databases">
        <title>Whole genome shotgun sequence of Chitinophaga cymbidii NBRC 109752.</title>
        <authorList>
            <person name="Hosoyama A."/>
            <person name="Uohara A."/>
            <person name="Ohji S."/>
            <person name="Ichikawa N."/>
        </authorList>
    </citation>
    <scope>NUCLEOTIDE SEQUENCE [LARGE SCALE GENOMIC DNA]</scope>
    <source>
        <strain evidence="1 2">NBRC 109752</strain>
    </source>
</reference>
<protein>
    <submittedName>
        <fullName evidence="1">Uncharacterized protein</fullName>
    </submittedName>
</protein>
<proteinExistence type="predicted"/>
<evidence type="ECO:0000313" key="1">
    <source>
        <dbReference type="EMBL" id="GEP94476.1"/>
    </source>
</evidence>
<accession>A0A512RFI4</accession>
<evidence type="ECO:0000313" key="2">
    <source>
        <dbReference type="Proteomes" id="UP000321436"/>
    </source>
</evidence>
<name>A0A512RFI4_9BACT</name>
<keyword evidence="2" id="KW-1185">Reference proteome</keyword>